<accession>A0A1H1VPY2</accession>
<evidence type="ECO:0000256" key="5">
    <source>
        <dbReference type="ARBA" id="ARBA00022692"/>
    </source>
</evidence>
<dbReference type="Proteomes" id="UP000198859">
    <property type="component" value="Chromosome I"/>
</dbReference>
<dbReference type="GO" id="GO:0000271">
    <property type="term" value="P:polysaccharide biosynthetic process"/>
    <property type="evidence" value="ECO:0007669"/>
    <property type="project" value="InterPro"/>
</dbReference>
<evidence type="ECO:0000256" key="8">
    <source>
        <dbReference type="SAM" id="MobiDB-lite"/>
    </source>
</evidence>
<dbReference type="InterPro" id="IPR001173">
    <property type="entry name" value="Glyco_trans_2-like"/>
</dbReference>
<keyword evidence="4" id="KW-0808">Transferase</keyword>
<dbReference type="AlphaFoldDB" id="A0A1H1VPY2"/>
<keyword evidence="5 9" id="KW-0812">Transmembrane</keyword>
<dbReference type="SUPFAM" id="SSF53448">
    <property type="entry name" value="Nucleotide-diphospho-sugar transferases"/>
    <property type="match status" value="1"/>
</dbReference>
<evidence type="ECO:0000256" key="7">
    <source>
        <dbReference type="ARBA" id="ARBA00023136"/>
    </source>
</evidence>
<dbReference type="RefSeq" id="WP_091731011.1">
    <property type="nucleotide sequence ID" value="NZ_LT629757.1"/>
</dbReference>
<dbReference type="OrthoDB" id="9810303at2"/>
<keyword evidence="13" id="KW-1185">Reference proteome</keyword>
<dbReference type="InterPro" id="IPR029044">
    <property type="entry name" value="Nucleotide-diphossugar_trans"/>
</dbReference>
<feature type="region of interest" description="Disordered" evidence="8">
    <location>
        <begin position="373"/>
        <end position="393"/>
    </location>
</feature>
<keyword evidence="6 9" id="KW-1133">Transmembrane helix</keyword>
<feature type="domain" description="GtrA/DPMS transmembrane" evidence="11">
    <location>
        <begin position="245"/>
        <end position="368"/>
    </location>
</feature>
<evidence type="ECO:0000256" key="2">
    <source>
        <dbReference type="ARBA" id="ARBA00006739"/>
    </source>
</evidence>
<organism evidence="12 13">
    <name type="scientific">Nocardioides scoriae</name>
    <dbReference type="NCBI Taxonomy" id="642780"/>
    <lineage>
        <taxon>Bacteria</taxon>
        <taxon>Bacillati</taxon>
        <taxon>Actinomycetota</taxon>
        <taxon>Actinomycetes</taxon>
        <taxon>Propionibacteriales</taxon>
        <taxon>Nocardioidaceae</taxon>
        <taxon>Nocardioides</taxon>
    </lineage>
</organism>
<evidence type="ECO:0000259" key="11">
    <source>
        <dbReference type="Pfam" id="PF04138"/>
    </source>
</evidence>
<dbReference type="Gene3D" id="3.90.550.10">
    <property type="entry name" value="Spore Coat Polysaccharide Biosynthesis Protein SpsA, Chain A"/>
    <property type="match status" value="1"/>
</dbReference>
<dbReference type="FunFam" id="3.90.550.10:FF:000122">
    <property type="entry name" value="Dolichol-phosphate mannosyltransferase subunit 1"/>
    <property type="match status" value="1"/>
</dbReference>
<name>A0A1H1VPY2_9ACTN</name>
<evidence type="ECO:0000256" key="6">
    <source>
        <dbReference type="ARBA" id="ARBA00022989"/>
    </source>
</evidence>
<keyword evidence="7 9" id="KW-0472">Membrane</keyword>
<feature type="domain" description="Glycosyltransferase 2-like" evidence="10">
    <location>
        <begin position="5"/>
        <end position="169"/>
    </location>
</feature>
<feature type="transmembrane region" description="Helical" evidence="9">
    <location>
        <begin position="280"/>
        <end position="299"/>
    </location>
</feature>
<evidence type="ECO:0000256" key="1">
    <source>
        <dbReference type="ARBA" id="ARBA00004141"/>
    </source>
</evidence>
<evidence type="ECO:0000256" key="3">
    <source>
        <dbReference type="ARBA" id="ARBA00022676"/>
    </source>
</evidence>
<feature type="transmembrane region" description="Helical" evidence="9">
    <location>
        <begin position="246"/>
        <end position="268"/>
    </location>
</feature>
<dbReference type="InterPro" id="IPR039528">
    <property type="entry name" value="DPM1-like"/>
</dbReference>
<gene>
    <name evidence="12" type="ORF">SAMN04488570_2894</name>
</gene>
<sequence length="393" mass="42734">MSTLVVVPTYDERDTIGTLLHRLAEVVPDADVLVVDDSSPDGTAGVVRDDARFARQVFLLERRVKDGLGGAYRAGFAWALDHGYDHVVQMDADGSHPVERVPALLEMLLEADVAVGSRYVPRGGVRDWSWHRRLLSWAGNLYVRIVLGLHTHDTTAGFKAFRAAALQAIGVLGSRSNGYCFQVENTWRAERRGLRVREVPITFTDRTAGTSKMSGAVVVEALARVLVWRWREVTAPGARHREVATFLAVGGAGYVVDVAVFNLLWGLAPFDTWGPTAVKAIAVAAAMVVTYLGNALVTWRGQTRATLGQVATFVVLNAIGLGFSVACLWVSHDVLGLTSRVADNVSANVVGLALGTAFRYWTYRWLVFRGPGSREAGSRDVHGSARTSRVPAR</sequence>
<dbReference type="Pfam" id="PF00535">
    <property type="entry name" value="Glycos_transf_2"/>
    <property type="match status" value="1"/>
</dbReference>
<dbReference type="InterPro" id="IPR007267">
    <property type="entry name" value="GtrA_DPMS_TM"/>
</dbReference>
<reference evidence="13" key="1">
    <citation type="submission" date="2016-10" db="EMBL/GenBank/DDBJ databases">
        <authorList>
            <person name="Varghese N."/>
            <person name="Submissions S."/>
        </authorList>
    </citation>
    <scope>NUCLEOTIDE SEQUENCE [LARGE SCALE GENOMIC DNA]</scope>
    <source>
        <strain evidence="13">DSM 22127</strain>
    </source>
</reference>
<evidence type="ECO:0000259" key="10">
    <source>
        <dbReference type="Pfam" id="PF00535"/>
    </source>
</evidence>
<dbReference type="PANTHER" id="PTHR43398:SF1">
    <property type="entry name" value="DOLICHOL-PHOSPHATE MANNOSYLTRANSFERASE SUBUNIT 1"/>
    <property type="match status" value="1"/>
</dbReference>
<keyword evidence="3" id="KW-0328">Glycosyltransferase</keyword>
<evidence type="ECO:0000256" key="9">
    <source>
        <dbReference type="SAM" id="Phobius"/>
    </source>
</evidence>
<dbReference type="EMBL" id="LT629757">
    <property type="protein sequence ID" value="SDS86550.1"/>
    <property type="molecule type" value="Genomic_DNA"/>
</dbReference>
<dbReference type="Pfam" id="PF04138">
    <property type="entry name" value="GtrA_DPMS_TM"/>
    <property type="match status" value="1"/>
</dbReference>
<proteinExistence type="inferred from homology"/>
<comment type="similarity">
    <text evidence="2">Belongs to the glycosyltransferase 2 family.</text>
</comment>
<evidence type="ECO:0000313" key="12">
    <source>
        <dbReference type="EMBL" id="SDS86550.1"/>
    </source>
</evidence>
<protein>
    <submittedName>
        <fullName evidence="12">GtrA-like protein</fullName>
    </submittedName>
</protein>
<dbReference type="CDD" id="cd06442">
    <property type="entry name" value="DPM1_like"/>
    <property type="match status" value="1"/>
</dbReference>
<comment type="subcellular location">
    <subcellularLocation>
        <location evidence="1">Membrane</location>
        <topology evidence="1">Multi-pass membrane protein</topology>
    </subcellularLocation>
</comment>
<dbReference type="GO" id="GO:0004582">
    <property type="term" value="F:dolichyl-phosphate beta-D-mannosyltransferase activity"/>
    <property type="evidence" value="ECO:0007669"/>
    <property type="project" value="InterPro"/>
</dbReference>
<evidence type="ECO:0000256" key="4">
    <source>
        <dbReference type="ARBA" id="ARBA00022679"/>
    </source>
</evidence>
<dbReference type="PANTHER" id="PTHR43398">
    <property type="entry name" value="DOLICHOL-PHOSPHATE MANNOSYLTRANSFERASE SUBUNIT 1"/>
    <property type="match status" value="1"/>
</dbReference>
<feature type="transmembrane region" description="Helical" evidence="9">
    <location>
        <begin position="311"/>
        <end position="332"/>
    </location>
</feature>
<evidence type="ECO:0000313" key="13">
    <source>
        <dbReference type="Proteomes" id="UP000198859"/>
    </source>
</evidence>
<dbReference type="GO" id="GO:0016020">
    <property type="term" value="C:membrane"/>
    <property type="evidence" value="ECO:0007669"/>
    <property type="project" value="UniProtKB-SubCell"/>
</dbReference>
<dbReference type="STRING" id="642780.SAMN04488570_2894"/>
<dbReference type="GO" id="GO:0009247">
    <property type="term" value="P:glycolipid biosynthetic process"/>
    <property type="evidence" value="ECO:0007669"/>
    <property type="project" value="TreeGrafter"/>
</dbReference>